<evidence type="ECO:0000256" key="1">
    <source>
        <dbReference type="SAM" id="MobiDB-lite"/>
    </source>
</evidence>
<feature type="region of interest" description="Disordered" evidence="1">
    <location>
        <begin position="26"/>
        <end position="59"/>
    </location>
</feature>
<feature type="region of interest" description="Disordered" evidence="1">
    <location>
        <begin position="81"/>
        <end position="142"/>
    </location>
</feature>
<feature type="compositionally biased region" description="Acidic residues" evidence="1">
    <location>
        <begin position="104"/>
        <end position="118"/>
    </location>
</feature>
<accession>A0A678TQD0</accession>
<protein>
    <submittedName>
        <fullName evidence="2">Uncharacterized protein</fullName>
    </submittedName>
</protein>
<reference evidence="2" key="1">
    <citation type="submission" date="2018-04" db="EMBL/GenBank/DDBJ databases">
        <title>Comparative Analysis of Homologous Sequences of Saccharum officinarum and Saccharum spontaneum Reveals Independent Polyploidization Events.</title>
        <authorList>
            <person name="Sharma A."/>
            <person name="Song J."/>
            <person name="Lin Q."/>
            <person name="Singh R."/>
            <person name="Ramos N."/>
            <person name="Wang K."/>
            <person name="Zhang J."/>
            <person name="Ming R."/>
            <person name="Yu Q."/>
        </authorList>
    </citation>
    <scope>NUCLEOTIDE SEQUENCE</scope>
</reference>
<organism evidence="2">
    <name type="scientific">Saccharum officinarum</name>
    <name type="common">Sugarcane</name>
    <dbReference type="NCBI Taxonomy" id="4547"/>
    <lineage>
        <taxon>Eukaryota</taxon>
        <taxon>Viridiplantae</taxon>
        <taxon>Streptophyta</taxon>
        <taxon>Embryophyta</taxon>
        <taxon>Tracheophyta</taxon>
        <taxon>Spermatophyta</taxon>
        <taxon>Magnoliopsida</taxon>
        <taxon>Liliopsida</taxon>
        <taxon>Poales</taxon>
        <taxon>Poaceae</taxon>
        <taxon>PACMAD clade</taxon>
        <taxon>Panicoideae</taxon>
        <taxon>Andropogonodae</taxon>
        <taxon>Andropogoneae</taxon>
        <taxon>Saccharinae</taxon>
        <taxon>Saccharum</taxon>
        <taxon>Saccharum officinarum species complex</taxon>
    </lineage>
</organism>
<dbReference type="EMBL" id="MH182523">
    <property type="protein sequence ID" value="AWA44802.1"/>
    <property type="molecule type" value="Genomic_DNA"/>
</dbReference>
<dbReference type="AlphaFoldDB" id="A0A678TQD0"/>
<name>A0A678TQD0_SACOF</name>
<evidence type="ECO:0000313" key="2">
    <source>
        <dbReference type="EMBL" id="AWA44802.1"/>
    </source>
</evidence>
<sequence length="161" mass="17355">MEDESACFRLTWTGVVSPRMSLLVSSLQRQPRKQGGVGMTSGEVDEGSPPARGVAGQAPGQLQLASMLGLEPDNFEEACIAGRRLDPAMDDDEFLSDGESTNGESEDDLPNDSEEETSDPFNDGEDRNPEDDNIDTNQDVEAFEGAKVAAVARWDPTDAFI</sequence>
<gene>
    <name evidence="2" type="ORF">SO145G11_000003</name>
</gene>
<proteinExistence type="predicted"/>